<dbReference type="GO" id="GO:0015483">
    <property type="term" value="F:long-chain fatty acid transporting porin activity"/>
    <property type="evidence" value="ECO:0007669"/>
    <property type="project" value="TreeGrafter"/>
</dbReference>
<dbReference type="GO" id="GO:0009279">
    <property type="term" value="C:cell outer membrane"/>
    <property type="evidence" value="ECO:0007669"/>
    <property type="project" value="UniProtKB-SubCell"/>
</dbReference>
<keyword evidence="4" id="KW-0812">Transmembrane</keyword>
<dbReference type="PANTHER" id="PTHR35093:SF8">
    <property type="entry name" value="OUTER MEMBRANE PROTEIN NMB0088-RELATED"/>
    <property type="match status" value="1"/>
</dbReference>
<keyword evidence="3" id="KW-1134">Transmembrane beta strand</keyword>
<sequence>MQRLLVLASAGVLSASIAQAGGIDRTGQVITPLFETGGETGSYAELSFGSVYPSVSGSALGIGSGDMAGQYLRFGAAYKTDINDRVSLAVIFDQPYGADVDYPTGTGYPFAGSTASFDSNAITGILRYKFDNGISLHAGLRAQEVSAEVSIPSLAGYRGSSPSDVGFGYLLGAAYERPEIGLRVALTYFSKVEHDTEANEFTAVTGNTSNPTSFETPQAVNLDLQTGINENTLLFGSARWVNWGDFTLNPPVYESIVGLPILYYNGDYTTYTIGVGRKFNENWSGTIALSYEPSNGGYTTNLGPHDGLFGVLVGVKYTQDRISISGGVNMSWIGDAETVVSRDPFATSSFTDNTAIGAGIRIGYNF</sequence>
<evidence type="ECO:0000256" key="8">
    <source>
        <dbReference type="SAM" id="SignalP"/>
    </source>
</evidence>
<evidence type="ECO:0000256" key="7">
    <source>
        <dbReference type="ARBA" id="ARBA00023237"/>
    </source>
</evidence>
<protein>
    <recommendedName>
        <fullName evidence="11">Aromatic hydrocarbon degradation protein</fullName>
    </recommendedName>
</protein>
<keyword evidence="5 8" id="KW-0732">Signal</keyword>
<reference evidence="9 10" key="1">
    <citation type="submission" date="2013-04" db="EMBL/GenBank/DDBJ databases">
        <title>Oceanicola sp. 22II1-22F33 Genome Sequencing.</title>
        <authorList>
            <person name="Lai Q."/>
            <person name="Li G."/>
            <person name="Shao Z."/>
        </authorList>
    </citation>
    <scope>NUCLEOTIDE SEQUENCE [LARGE SCALE GENOMIC DNA]</scope>
    <source>
        <strain evidence="9 10">22II1-22F33</strain>
    </source>
</reference>
<keyword evidence="10" id="KW-1185">Reference proteome</keyword>
<dbReference type="EMBL" id="AQQR01000001">
    <property type="protein sequence ID" value="OWU77441.1"/>
    <property type="molecule type" value="Genomic_DNA"/>
</dbReference>
<dbReference type="PANTHER" id="PTHR35093">
    <property type="entry name" value="OUTER MEMBRANE PROTEIN NMB0088-RELATED"/>
    <property type="match status" value="1"/>
</dbReference>
<keyword evidence="6" id="KW-0472">Membrane</keyword>
<evidence type="ECO:0000256" key="6">
    <source>
        <dbReference type="ARBA" id="ARBA00023136"/>
    </source>
</evidence>
<evidence type="ECO:0000313" key="10">
    <source>
        <dbReference type="Proteomes" id="UP000215377"/>
    </source>
</evidence>
<evidence type="ECO:0000256" key="5">
    <source>
        <dbReference type="ARBA" id="ARBA00022729"/>
    </source>
</evidence>
<evidence type="ECO:0000256" key="4">
    <source>
        <dbReference type="ARBA" id="ARBA00022692"/>
    </source>
</evidence>
<evidence type="ECO:0000256" key="2">
    <source>
        <dbReference type="ARBA" id="ARBA00008163"/>
    </source>
</evidence>
<evidence type="ECO:0000256" key="3">
    <source>
        <dbReference type="ARBA" id="ARBA00022452"/>
    </source>
</evidence>
<keyword evidence="7" id="KW-0998">Cell outer membrane</keyword>
<dbReference type="OrthoDB" id="6679728at2"/>
<dbReference type="Pfam" id="PF03349">
    <property type="entry name" value="Toluene_X"/>
    <property type="match status" value="1"/>
</dbReference>
<organism evidence="9 10">
    <name type="scientific">Marinibacterium profundimaris</name>
    <dbReference type="NCBI Taxonomy" id="1679460"/>
    <lineage>
        <taxon>Bacteria</taxon>
        <taxon>Pseudomonadati</taxon>
        <taxon>Pseudomonadota</taxon>
        <taxon>Alphaproteobacteria</taxon>
        <taxon>Rhodobacterales</taxon>
        <taxon>Paracoccaceae</taxon>
        <taxon>Marinibacterium</taxon>
    </lineage>
</organism>
<evidence type="ECO:0008006" key="11">
    <source>
        <dbReference type="Google" id="ProtNLM"/>
    </source>
</evidence>
<dbReference type="RefSeq" id="WP_143747203.1">
    <property type="nucleotide sequence ID" value="NZ_AQQR01000001.1"/>
</dbReference>
<name>A0A225NR67_9RHOB</name>
<dbReference type="SUPFAM" id="SSF56935">
    <property type="entry name" value="Porins"/>
    <property type="match status" value="1"/>
</dbReference>
<dbReference type="InterPro" id="IPR005017">
    <property type="entry name" value="OMPP1/FadL/TodX"/>
</dbReference>
<evidence type="ECO:0000256" key="1">
    <source>
        <dbReference type="ARBA" id="ARBA00004571"/>
    </source>
</evidence>
<gene>
    <name evidence="9" type="ORF">ATO3_01660</name>
</gene>
<comment type="subcellular location">
    <subcellularLocation>
        <location evidence="1">Cell outer membrane</location>
        <topology evidence="1">Multi-pass membrane protein</topology>
    </subcellularLocation>
</comment>
<feature type="chain" id="PRO_5012217591" description="Aromatic hydrocarbon degradation protein" evidence="8">
    <location>
        <begin position="21"/>
        <end position="366"/>
    </location>
</feature>
<evidence type="ECO:0000313" key="9">
    <source>
        <dbReference type="EMBL" id="OWU77441.1"/>
    </source>
</evidence>
<comment type="similarity">
    <text evidence="2">Belongs to the OmpP1/FadL family.</text>
</comment>
<dbReference type="Proteomes" id="UP000215377">
    <property type="component" value="Unassembled WGS sequence"/>
</dbReference>
<accession>A0A225NR67</accession>
<proteinExistence type="inferred from homology"/>
<comment type="caution">
    <text evidence="9">The sequence shown here is derived from an EMBL/GenBank/DDBJ whole genome shotgun (WGS) entry which is preliminary data.</text>
</comment>
<dbReference type="Gene3D" id="2.40.160.60">
    <property type="entry name" value="Outer membrane protein transport protein (OMPP1/FadL/TodX)"/>
    <property type="match status" value="1"/>
</dbReference>
<dbReference type="AlphaFoldDB" id="A0A225NR67"/>
<feature type="signal peptide" evidence="8">
    <location>
        <begin position="1"/>
        <end position="20"/>
    </location>
</feature>